<reference evidence="4" key="1">
    <citation type="submission" date="2025-08" db="UniProtKB">
        <authorList>
            <consortium name="RefSeq"/>
        </authorList>
    </citation>
    <scope>IDENTIFICATION</scope>
    <source>
        <tissue evidence="4">Whole organism</tissue>
    </source>
</reference>
<feature type="region of interest" description="Disordered" evidence="1">
    <location>
        <begin position="71"/>
        <end position="91"/>
    </location>
</feature>
<dbReference type="RefSeq" id="XP_018027709.1">
    <property type="nucleotide sequence ID" value="XM_018172220.1"/>
</dbReference>
<dbReference type="Pfam" id="PF21355">
    <property type="entry name" value="TRAF-mep_MATH"/>
    <property type="match status" value="1"/>
</dbReference>
<feature type="domain" description="MATH" evidence="2">
    <location>
        <begin position="135"/>
        <end position="276"/>
    </location>
</feature>
<keyword evidence="3" id="KW-1185">Reference proteome</keyword>
<feature type="non-terminal residue" evidence="4">
    <location>
        <position position="1"/>
    </location>
</feature>
<sequence>ELDERLILLETRVGEQFNVLKAMVLDLETKLRDQDQQVKRQHRGLHRAIASARKAGDLIDNPPARRRRMQEHLDRPHLNTPDFAENEGREGNQISSEQDFADFYNDDLDELKASPRAPEVSKYNSSIHIEDSQRVFTYYWKVEDIRYRMNNWGWRRSLRSPDFYIFKFGYKMFMKIYPNNNGENIYVHVALTKGEFDASLEWPFTLPLRIAVLDHSRNPDDITGRVWHPTELCSGLHWQRPTTGDNQICVGLGFSHNDLDIANYVYADAITIKLTIFLD</sequence>
<dbReference type="PROSITE" id="PS50144">
    <property type="entry name" value="MATH"/>
    <property type="match status" value="1"/>
</dbReference>
<dbReference type="AlphaFoldDB" id="A0A8B7PNC8"/>
<accession>A0A8B7PNC8</accession>
<dbReference type="OMA" id="YYWKVED"/>
<keyword evidence="4" id="KW-0675">Receptor</keyword>
<dbReference type="OrthoDB" id="6354193at2759"/>
<dbReference type="Proteomes" id="UP000694843">
    <property type="component" value="Unplaced"/>
</dbReference>
<gene>
    <name evidence="4" type="primary">LOC108682953</name>
</gene>
<dbReference type="InterPro" id="IPR002083">
    <property type="entry name" value="MATH/TRAF_dom"/>
</dbReference>
<evidence type="ECO:0000313" key="3">
    <source>
        <dbReference type="Proteomes" id="UP000694843"/>
    </source>
</evidence>
<evidence type="ECO:0000259" key="2">
    <source>
        <dbReference type="PROSITE" id="PS50144"/>
    </source>
</evidence>
<dbReference type="InterPro" id="IPR049342">
    <property type="entry name" value="TRAF1-6_MATH_dom"/>
</dbReference>
<organism evidence="3 4">
    <name type="scientific">Hyalella azteca</name>
    <name type="common">Amphipod</name>
    <dbReference type="NCBI Taxonomy" id="294128"/>
    <lineage>
        <taxon>Eukaryota</taxon>
        <taxon>Metazoa</taxon>
        <taxon>Ecdysozoa</taxon>
        <taxon>Arthropoda</taxon>
        <taxon>Crustacea</taxon>
        <taxon>Multicrustacea</taxon>
        <taxon>Malacostraca</taxon>
        <taxon>Eumalacostraca</taxon>
        <taxon>Peracarida</taxon>
        <taxon>Amphipoda</taxon>
        <taxon>Senticaudata</taxon>
        <taxon>Talitrida</taxon>
        <taxon>Talitroidea</taxon>
        <taxon>Hyalellidae</taxon>
        <taxon>Hyalella</taxon>
    </lineage>
</organism>
<proteinExistence type="predicted"/>
<dbReference type="KEGG" id="hazt:108682953"/>
<dbReference type="Gene3D" id="2.60.210.10">
    <property type="entry name" value="Apoptosis, Tumor Necrosis Factor Receptor Associated Protein 2, Chain A"/>
    <property type="match status" value="1"/>
</dbReference>
<dbReference type="InterPro" id="IPR008974">
    <property type="entry name" value="TRAF-like"/>
</dbReference>
<dbReference type="SUPFAM" id="SSF49599">
    <property type="entry name" value="TRAF domain-like"/>
    <property type="match status" value="1"/>
</dbReference>
<evidence type="ECO:0000313" key="4">
    <source>
        <dbReference type="RefSeq" id="XP_018027709.1"/>
    </source>
</evidence>
<name>A0A8B7PNC8_HYAAZ</name>
<evidence type="ECO:0000256" key="1">
    <source>
        <dbReference type="SAM" id="MobiDB-lite"/>
    </source>
</evidence>
<protein>
    <submittedName>
        <fullName evidence="4">TNF receptor-associated factor 3</fullName>
    </submittedName>
</protein>
<dbReference type="GeneID" id="108682953"/>